<evidence type="ECO:0000313" key="6">
    <source>
        <dbReference type="Proteomes" id="UP000028073"/>
    </source>
</evidence>
<dbReference type="Pfam" id="PF04957">
    <property type="entry name" value="RMF"/>
    <property type="match status" value="1"/>
</dbReference>
<keyword evidence="2 3" id="KW-0810">Translation regulation</keyword>
<dbReference type="HAMAP" id="MF_00919">
    <property type="entry name" value="RMF"/>
    <property type="match status" value="1"/>
</dbReference>
<dbReference type="NCBIfam" id="NF011162">
    <property type="entry name" value="PRK14563.1"/>
    <property type="match status" value="1"/>
</dbReference>
<evidence type="ECO:0000256" key="2">
    <source>
        <dbReference type="ARBA" id="ARBA00022845"/>
    </source>
</evidence>
<name>A0A081N438_9GAMM</name>
<comment type="subcellular location">
    <subcellularLocation>
        <location evidence="3">Cytoplasm</location>
    </subcellularLocation>
</comment>
<comment type="similarity">
    <text evidence="3">Belongs to the ribosome modulation factor family.</text>
</comment>
<keyword evidence="1 3" id="KW-0963">Cytoplasm</keyword>
<dbReference type="EMBL" id="JOKH01000009">
    <property type="protein sequence ID" value="KEQ13211.1"/>
    <property type="molecule type" value="Genomic_DNA"/>
</dbReference>
<evidence type="ECO:0000256" key="1">
    <source>
        <dbReference type="ARBA" id="ARBA00022490"/>
    </source>
</evidence>
<proteinExistence type="inferred from homology"/>
<dbReference type="GO" id="GO:0005737">
    <property type="term" value="C:cytoplasm"/>
    <property type="evidence" value="ECO:0007669"/>
    <property type="project" value="UniProtKB-SubCell"/>
</dbReference>
<keyword evidence="6" id="KW-1185">Reference proteome</keyword>
<evidence type="ECO:0000256" key="4">
    <source>
        <dbReference type="SAM" id="MobiDB-lite"/>
    </source>
</evidence>
<gene>
    <name evidence="3" type="primary">rmf</name>
    <name evidence="5" type="ORF">GZ78_27155</name>
</gene>
<dbReference type="AlphaFoldDB" id="A0A081N438"/>
<dbReference type="Proteomes" id="UP000028073">
    <property type="component" value="Unassembled WGS sequence"/>
</dbReference>
<evidence type="ECO:0000313" key="5">
    <source>
        <dbReference type="EMBL" id="KEQ13211.1"/>
    </source>
</evidence>
<dbReference type="InterPro" id="IPR023200">
    <property type="entry name" value="RMF_sf"/>
</dbReference>
<comment type="function">
    <text evidence="3">During stationary phase, converts 70S ribosomes to an inactive dimeric form (100S ribosomes).</text>
</comment>
<reference evidence="5 6" key="1">
    <citation type="submission" date="2014-06" db="EMBL/GenBank/DDBJ databases">
        <title>Whole Genome Sequences of Three Symbiotic Endozoicomonas Bacteria.</title>
        <authorList>
            <person name="Neave M.J."/>
            <person name="Apprill A."/>
            <person name="Voolstra C.R."/>
        </authorList>
    </citation>
    <scope>NUCLEOTIDE SEQUENCE [LARGE SCALE GENOMIC DNA]</scope>
    <source>
        <strain evidence="5 6">DSM 25634</strain>
    </source>
</reference>
<dbReference type="GO" id="GO:0006417">
    <property type="term" value="P:regulation of translation"/>
    <property type="evidence" value="ECO:0007669"/>
    <property type="project" value="UniProtKB-UniRule"/>
</dbReference>
<organism evidence="5 6">
    <name type="scientific">Endozoicomonas numazuensis</name>
    <dbReference type="NCBI Taxonomy" id="1137799"/>
    <lineage>
        <taxon>Bacteria</taxon>
        <taxon>Pseudomonadati</taxon>
        <taxon>Pseudomonadota</taxon>
        <taxon>Gammaproteobacteria</taxon>
        <taxon>Oceanospirillales</taxon>
        <taxon>Endozoicomonadaceae</taxon>
        <taxon>Endozoicomonas</taxon>
    </lineage>
</organism>
<feature type="compositionally biased region" description="Basic and acidic residues" evidence="4">
    <location>
        <begin position="1"/>
        <end position="13"/>
    </location>
</feature>
<dbReference type="NCBIfam" id="NF041886">
    <property type="entry name" value="Rmf_CrpP_fam"/>
    <property type="match status" value="1"/>
</dbReference>
<accession>A0A081N438</accession>
<dbReference type="RefSeq" id="WP_034842574.1">
    <property type="nucleotide sequence ID" value="NZ_JOKH01000009.1"/>
</dbReference>
<sequence length="70" mass="8018">MKRQKRDMTDRAFTKGYQTGASGRSKDICPHTEPQLRQAWLTGWREGRVDNWEGLIGISGLQRANKAPFL</sequence>
<feature type="region of interest" description="Disordered" evidence="4">
    <location>
        <begin position="1"/>
        <end position="30"/>
    </location>
</feature>
<dbReference type="Gene3D" id="1.10.10.620">
    <property type="entry name" value="ribosome modulation factor like domain"/>
    <property type="match status" value="1"/>
</dbReference>
<protein>
    <recommendedName>
        <fullName evidence="3">Ribosome modulation factor</fullName>
        <shortName evidence="3">RMF</shortName>
    </recommendedName>
</protein>
<evidence type="ECO:0000256" key="3">
    <source>
        <dbReference type="HAMAP-Rule" id="MF_00919"/>
    </source>
</evidence>
<dbReference type="InterPro" id="IPR007040">
    <property type="entry name" value="Ribosome_modulation_factor"/>
</dbReference>
<dbReference type="eggNOG" id="COG3130">
    <property type="taxonomic scope" value="Bacteria"/>
</dbReference>
<comment type="caution">
    <text evidence="5">The sequence shown here is derived from an EMBL/GenBank/DDBJ whole genome shotgun (WGS) entry which is preliminary data.</text>
</comment>
<dbReference type="STRING" id="1137799.GZ78_27155"/>
<dbReference type="OrthoDB" id="5917763at2"/>